<comment type="caution">
    <text evidence="9">The sequence shown here is derived from an EMBL/GenBank/DDBJ whole genome shotgun (WGS) entry which is preliminary data.</text>
</comment>
<dbReference type="NCBIfam" id="TIGR02602">
    <property type="entry name" value="8TM_EpsH"/>
    <property type="match status" value="1"/>
</dbReference>
<dbReference type="InterPro" id="IPR026392">
    <property type="entry name" value="Exo/Archaeosortase_dom"/>
</dbReference>
<evidence type="ECO:0000256" key="6">
    <source>
        <dbReference type="ARBA" id="ARBA00022989"/>
    </source>
</evidence>
<evidence type="ECO:0000256" key="5">
    <source>
        <dbReference type="ARBA" id="ARBA00022801"/>
    </source>
</evidence>
<keyword evidence="3" id="KW-0645">Protease</keyword>
<dbReference type="InterPro" id="IPR019127">
    <property type="entry name" value="Exosortase"/>
</dbReference>
<dbReference type="InterPro" id="IPR013426">
    <property type="entry name" value="EpsH-like"/>
</dbReference>
<dbReference type="Pfam" id="PF09721">
    <property type="entry name" value="Exosortase_EpsH"/>
    <property type="match status" value="1"/>
</dbReference>
<proteinExistence type="predicted"/>
<organism evidence="9 10">
    <name type="scientific">Eiseniibacteriota bacterium</name>
    <dbReference type="NCBI Taxonomy" id="2212470"/>
    <lineage>
        <taxon>Bacteria</taxon>
        <taxon>Candidatus Eiseniibacteriota</taxon>
    </lineage>
</organism>
<feature type="transmembrane region" description="Helical" evidence="8">
    <location>
        <begin position="201"/>
        <end position="219"/>
    </location>
</feature>
<dbReference type="EMBL" id="VBOT01000134">
    <property type="protein sequence ID" value="TMQ48753.1"/>
    <property type="molecule type" value="Genomic_DNA"/>
</dbReference>
<keyword evidence="5" id="KW-0378">Hydrolase</keyword>
<evidence type="ECO:0000256" key="4">
    <source>
        <dbReference type="ARBA" id="ARBA00022692"/>
    </source>
</evidence>
<feature type="transmembrane region" description="Helical" evidence="8">
    <location>
        <begin position="30"/>
        <end position="51"/>
    </location>
</feature>
<evidence type="ECO:0000256" key="7">
    <source>
        <dbReference type="ARBA" id="ARBA00023136"/>
    </source>
</evidence>
<name>A0A538SBJ6_UNCEI</name>
<accession>A0A538SBJ6</accession>
<sequence length="305" mass="31727">MAEGLETTAPRPLEALRAGSSHPAPAIQGAALLGLLAAIYGRTAAVLWATWTTNDNYSHGPLVPVAALGMVWSMRARLRDTPVRPDARGIGLVAAACLLEVAGLRADVFALQGYSLILMLYGLALVFLGGAWTRRLAFPIAYLAFMLTFPPVVIQQLSYALKEIAVRLATHAAEALGVTFQRRGMTVYLASGALRVDNPCSGLRSLLALLATGAAFAFFQPGAWWRRACLVAAAIPIAVASNAIRLTALLLVGHYAGVAVATGPFHDGSGYMVYVLAILGLFAVRAALGGAAPRPAAAGAKGDGP</sequence>
<evidence type="ECO:0000256" key="3">
    <source>
        <dbReference type="ARBA" id="ARBA00022670"/>
    </source>
</evidence>
<keyword evidence="6 8" id="KW-1133">Transmembrane helix</keyword>
<dbReference type="Proteomes" id="UP000320184">
    <property type="component" value="Unassembled WGS sequence"/>
</dbReference>
<evidence type="ECO:0000256" key="1">
    <source>
        <dbReference type="ARBA" id="ARBA00004651"/>
    </source>
</evidence>
<feature type="transmembrane region" description="Helical" evidence="8">
    <location>
        <begin position="111"/>
        <end position="129"/>
    </location>
</feature>
<dbReference type="NCBIfam" id="TIGR04178">
    <property type="entry name" value="exo_archaeo"/>
    <property type="match status" value="1"/>
</dbReference>
<evidence type="ECO:0000313" key="10">
    <source>
        <dbReference type="Proteomes" id="UP000320184"/>
    </source>
</evidence>
<dbReference type="GO" id="GO:0005886">
    <property type="term" value="C:plasma membrane"/>
    <property type="evidence" value="ECO:0007669"/>
    <property type="project" value="UniProtKB-SubCell"/>
</dbReference>
<keyword evidence="2" id="KW-1003">Cell membrane</keyword>
<protein>
    <submittedName>
        <fullName evidence="9">Exosortase/archaeosortase family protein</fullName>
    </submittedName>
</protein>
<feature type="transmembrane region" description="Helical" evidence="8">
    <location>
        <begin position="136"/>
        <end position="154"/>
    </location>
</feature>
<feature type="transmembrane region" description="Helical" evidence="8">
    <location>
        <begin position="231"/>
        <end position="251"/>
    </location>
</feature>
<reference evidence="9 10" key="1">
    <citation type="journal article" date="2019" name="Nat. Microbiol.">
        <title>Mediterranean grassland soil C-N compound turnover is dependent on rainfall and depth, and is mediated by genomically divergent microorganisms.</title>
        <authorList>
            <person name="Diamond S."/>
            <person name="Andeer P.F."/>
            <person name="Li Z."/>
            <person name="Crits-Christoph A."/>
            <person name="Burstein D."/>
            <person name="Anantharaman K."/>
            <person name="Lane K.R."/>
            <person name="Thomas B.C."/>
            <person name="Pan C."/>
            <person name="Northen T.R."/>
            <person name="Banfield J.F."/>
        </authorList>
    </citation>
    <scope>NUCLEOTIDE SEQUENCE [LARGE SCALE GENOMIC DNA]</scope>
    <source>
        <strain evidence="9">WS_3</strain>
    </source>
</reference>
<comment type="subcellular location">
    <subcellularLocation>
        <location evidence="1">Cell membrane</location>
        <topology evidence="1">Multi-pass membrane protein</topology>
    </subcellularLocation>
</comment>
<dbReference type="GO" id="GO:0008233">
    <property type="term" value="F:peptidase activity"/>
    <property type="evidence" value="ECO:0007669"/>
    <property type="project" value="UniProtKB-KW"/>
</dbReference>
<keyword evidence="4 8" id="KW-0812">Transmembrane</keyword>
<dbReference type="GO" id="GO:0006508">
    <property type="term" value="P:proteolysis"/>
    <property type="evidence" value="ECO:0007669"/>
    <property type="project" value="UniProtKB-KW"/>
</dbReference>
<evidence type="ECO:0000256" key="8">
    <source>
        <dbReference type="SAM" id="Phobius"/>
    </source>
</evidence>
<gene>
    <name evidence="9" type="ORF">E6K73_11210</name>
</gene>
<keyword evidence="7 8" id="KW-0472">Membrane</keyword>
<dbReference type="AlphaFoldDB" id="A0A538SBJ6"/>
<feature type="transmembrane region" description="Helical" evidence="8">
    <location>
        <begin position="271"/>
        <end position="288"/>
    </location>
</feature>
<evidence type="ECO:0000256" key="2">
    <source>
        <dbReference type="ARBA" id="ARBA00022475"/>
    </source>
</evidence>
<evidence type="ECO:0000313" key="9">
    <source>
        <dbReference type="EMBL" id="TMQ48753.1"/>
    </source>
</evidence>